<evidence type="ECO:0000256" key="3">
    <source>
        <dbReference type="ARBA" id="ARBA00022741"/>
    </source>
</evidence>
<dbReference type="EMBL" id="JARMDB010000004">
    <property type="protein sequence ID" value="MED1565581.1"/>
    <property type="molecule type" value="Genomic_DNA"/>
</dbReference>
<dbReference type="RefSeq" id="WP_327919403.1">
    <property type="nucleotide sequence ID" value="NZ_JARMDB010000004.1"/>
</dbReference>
<evidence type="ECO:0000256" key="4">
    <source>
        <dbReference type="ARBA" id="ARBA00022840"/>
    </source>
</evidence>
<protein>
    <submittedName>
        <fullName evidence="6">ABC transporter ATP-binding protein</fullName>
    </submittedName>
</protein>
<gene>
    <name evidence="6" type="ORF">P4U88_06410</name>
</gene>
<dbReference type="InterPro" id="IPR017871">
    <property type="entry name" value="ABC_transporter-like_CS"/>
</dbReference>
<feature type="domain" description="ABC transporter" evidence="5">
    <location>
        <begin position="5"/>
        <end position="244"/>
    </location>
</feature>
<evidence type="ECO:0000256" key="1">
    <source>
        <dbReference type="ARBA" id="ARBA00005417"/>
    </source>
</evidence>
<dbReference type="PANTHER" id="PTHR42798">
    <property type="entry name" value="LIPOPROTEIN-RELEASING SYSTEM ATP-BINDING PROTEIN LOLD"/>
    <property type="match status" value="1"/>
</dbReference>
<dbReference type="InterPro" id="IPR003593">
    <property type="entry name" value="AAA+_ATPase"/>
</dbReference>
<dbReference type="Gene3D" id="3.40.50.300">
    <property type="entry name" value="P-loop containing nucleotide triphosphate hydrolases"/>
    <property type="match status" value="1"/>
</dbReference>
<dbReference type="PANTHER" id="PTHR42798:SF7">
    <property type="entry name" value="ALPHA-D-RIBOSE 1-METHYLPHOSPHONATE 5-TRIPHOSPHATE SYNTHASE SUBUNIT PHNL"/>
    <property type="match status" value="1"/>
</dbReference>
<evidence type="ECO:0000256" key="2">
    <source>
        <dbReference type="ARBA" id="ARBA00022448"/>
    </source>
</evidence>
<keyword evidence="7" id="KW-1185">Reference proteome</keyword>
<comment type="caution">
    <text evidence="6">The sequence shown here is derived from an EMBL/GenBank/DDBJ whole genome shotgun (WGS) entry which is preliminary data.</text>
</comment>
<dbReference type="Pfam" id="PF00005">
    <property type="entry name" value="ABC_tran"/>
    <property type="match status" value="1"/>
</dbReference>
<accession>A0ABU6MS80</accession>
<evidence type="ECO:0000313" key="7">
    <source>
        <dbReference type="Proteomes" id="UP001309448"/>
    </source>
</evidence>
<comment type="similarity">
    <text evidence="1">Belongs to the ABC transporter superfamily.</text>
</comment>
<dbReference type="CDD" id="cd03255">
    <property type="entry name" value="ABC_MJ0796_LolCDE_FtsE"/>
    <property type="match status" value="1"/>
</dbReference>
<evidence type="ECO:0000259" key="5">
    <source>
        <dbReference type="PROSITE" id="PS50893"/>
    </source>
</evidence>
<dbReference type="InterPro" id="IPR027417">
    <property type="entry name" value="P-loop_NTPase"/>
</dbReference>
<dbReference type="SUPFAM" id="SSF52540">
    <property type="entry name" value="P-loop containing nucleoside triphosphate hydrolases"/>
    <property type="match status" value="1"/>
</dbReference>
<dbReference type="InterPro" id="IPR003439">
    <property type="entry name" value="ABC_transporter-like_ATP-bd"/>
</dbReference>
<reference evidence="6 7" key="1">
    <citation type="submission" date="2023-03" db="EMBL/GenBank/DDBJ databases">
        <title>Bacillus Genome Sequencing.</title>
        <authorList>
            <person name="Dunlap C."/>
        </authorList>
    </citation>
    <scope>NUCLEOTIDE SEQUENCE [LARGE SCALE GENOMIC DNA]</scope>
    <source>
        <strain evidence="6 7">B-615</strain>
    </source>
</reference>
<dbReference type="InterPro" id="IPR017911">
    <property type="entry name" value="MacB-like_ATP-bd"/>
</dbReference>
<proteinExistence type="inferred from homology"/>
<dbReference type="SMART" id="SM00382">
    <property type="entry name" value="AAA"/>
    <property type="match status" value="1"/>
</dbReference>
<name>A0ABU6MS80_9BACI</name>
<keyword evidence="4 6" id="KW-0067">ATP-binding</keyword>
<sequence>MTSILKAQNISKIYGEEANTFYALKNVSLEVKIGEFLAIMGTSGSGKSTLLNILSGLDRPSSGEVFINNIKINNLNDNELTEIRSNQIGFIFQFFNLIPVLTAMENVTLPAELAGHNIEKIRQKASELLELVGIGNLKSAYPSKMSGGQQQRVAIARALVTQPKIILADEPTGSLDSKTSKEILDLLREFCEYLHHSLVVVTHDAMVASYSHRVIFLKDGGIQDELILKNSNLSSREKTSLIINKIEEISI</sequence>
<dbReference type="PROSITE" id="PS00211">
    <property type="entry name" value="ABC_TRANSPORTER_1"/>
    <property type="match status" value="1"/>
</dbReference>
<evidence type="ECO:0000313" key="6">
    <source>
        <dbReference type="EMBL" id="MED1565581.1"/>
    </source>
</evidence>
<dbReference type="GO" id="GO:0005524">
    <property type="term" value="F:ATP binding"/>
    <property type="evidence" value="ECO:0007669"/>
    <property type="project" value="UniProtKB-KW"/>
</dbReference>
<dbReference type="Proteomes" id="UP001309448">
    <property type="component" value="Unassembled WGS sequence"/>
</dbReference>
<keyword evidence="2" id="KW-0813">Transport</keyword>
<dbReference type="PROSITE" id="PS50893">
    <property type="entry name" value="ABC_TRANSPORTER_2"/>
    <property type="match status" value="1"/>
</dbReference>
<organism evidence="6 7">
    <name type="scientific">Bacillus paramycoides</name>
    <dbReference type="NCBI Taxonomy" id="2026194"/>
    <lineage>
        <taxon>Bacteria</taxon>
        <taxon>Bacillati</taxon>
        <taxon>Bacillota</taxon>
        <taxon>Bacilli</taxon>
        <taxon>Bacillales</taxon>
        <taxon>Bacillaceae</taxon>
        <taxon>Bacillus</taxon>
        <taxon>Bacillus cereus group</taxon>
    </lineage>
</organism>
<keyword evidence="3" id="KW-0547">Nucleotide-binding</keyword>